<protein>
    <submittedName>
        <fullName evidence="2">Uncharacterized protein</fullName>
    </submittedName>
</protein>
<evidence type="ECO:0000313" key="2">
    <source>
        <dbReference type="EMBL" id="KRY42681.1"/>
    </source>
</evidence>
<proteinExistence type="predicted"/>
<accession>A0A0V1C011</accession>
<comment type="caution">
    <text evidence="2">The sequence shown here is derived from an EMBL/GenBank/DDBJ whole genome shotgun (WGS) entry which is preliminary data.</text>
</comment>
<dbReference type="OrthoDB" id="10549399at2759"/>
<dbReference type="EMBL" id="JYDH01000003">
    <property type="protein sequence ID" value="KRY42681.1"/>
    <property type="molecule type" value="Genomic_DNA"/>
</dbReference>
<reference evidence="2 3" key="1">
    <citation type="submission" date="2015-01" db="EMBL/GenBank/DDBJ databases">
        <title>Evolution of Trichinella species and genotypes.</title>
        <authorList>
            <person name="Korhonen P.K."/>
            <person name="Edoardo P."/>
            <person name="Giuseppe L.R."/>
            <person name="Gasser R.B."/>
        </authorList>
    </citation>
    <scope>NUCLEOTIDE SEQUENCE [LARGE SCALE GENOMIC DNA]</scope>
    <source>
        <strain evidence="2">ISS3</strain>
    </source>
</reference>
<organism evidence="2 3">
    <name type="scientific">Trichinella spiralis</name>
    <name type="common">Trichina worm</name>
    <dbReference type="NCBI Taxonomy" id="6334"/>
    <lineage>
        <taxon>Eukaryota</taxon>
        <taxon>Metazoa</taxon>
        <taxon>Ecdysozoa</taxon>
        <taxon>Nematoda</taxon>
        <taxon>Enoplea</taxon>
        <taxon>Dorylaimia</taxon>
        <taxon>Trichinellida</taxon>
        <taxon>Trichinellidae</taxon>
        <taxon>Trichinella</taxon>
    </lineage>
</organism>
<gene>
    <name evidence="2" type="ORF">T01_7471</name>
</gene>
<feature type="region of interest" description="Disordered" evidence="1">
    <location>
        <begin position="30"/>
        <end position="55"/>
    </location>
</feature>
<evidence type="ECO:0000313" key="3">
    <source>
        <dbReference type="Proteomes" id="UP000054776"/>
    </source>
</evidence>
<dbReference type="Proteomes" id="UP000054776">
    <property type="component" value="Unassembled WGS sequence"/>
</dbReference>
<evidence type="ECO:0000256" key="1">
    <source>
        <dbReference type="SAM" id="MobiDB-lite"/>
    </source>
</evidence>
<dbReference type="AlphaFoldDB" id="A0A0V1C011"/>
<sequence length="108" mass="11969">MVIWRARPSGGFFKYFIDAQLAQWRKQPLSGAQRSSVGRYRGSLGPQPGARQTLGERSGWRCAGIALPPSATVGHHQRGWGHADGVGDVPYGTQCIFLKRAHFYQIMI</sequence>
<name>A0A0V1C011_TRISP</name>
<dbReference type="InParanoid" id="A0A0V1C011"/>
<keyword evidence="3" id="KW-1185">Reference proteome</keyword>